<dbReference type="Pfam" id="PF01297">
    <property type="entry name" value="ZnuA"/>
    <property type="match status" value="1"/>
</dbReference>
<comment type="similarity">
    <text evidence="1">Belongs to the bacterial solute-binding protein 9 family.</text>
</comment>
<gene>
    <name evidence="6" type="ORF">AOY20_03325</name>
</gene>
<dbReference type="Gene3D" id="3.40.50.1980">
    <property type="entry name" value="Nitrogenase molybdenum iron protein domain"/>
    <property type="match status" value="2"/>
</dbReference>
<keyword evidence="7" id="KW-1185">Reference proteome</keyword>
<sequence>MSRFFAFFSLFFFSTIGWTQGIVVSTHPIYLIAQEVTKGIEKPELLLADQTGHDVTLTPKHRKMIQDASLLIWLGPQHEAPLTKLLENNALAISILDSNLIQELPQRNPRGQVLNGTIDTHVWLDPNNAIRIGFFIAALRSQQKPEFKTQYWENARRFAKEMLEVSNKYNRNTIARPYWAYHDAYQYLERALNLKFAGALTSDPHVAPTIAQIKYLNDSRPYKKMCLLAEGHASSSQYQKLDPIVFQKVDESMGGEDNFVEAWSKLATEAQKCVLNAQK</sequence>
<dbReference type="InterPro" id="IPR006127">
    <property type="entry name" value="ZnuA-like"/>
</dbReference>
<evidence type="ECO:0000256" key="1">
    <source>
        <dbReference type="ARBA" id="ARBA00011028"/>
    </source>
</evidence>
<keyword evidence="5" id="KW-0406">Ion transport</keyword>
<evidence type="ECO:0000256" key="4">
    <source>
        <dbReference type="ARBA" id="ARBA00022729"/>
    </source>
</evidence>
<proteinExistence type="inferred from homology"/>
<evidence type="ECO:0000313" key="7">
    <source>
        <dbReference type="Proteomes" id="UP000064939"/>
    </source>
</evidence>
<protein>
    <recommendedName>
        <fullName evidence="2">High-affinity zinc uptake system protein ZnuA</fullName>
    </recommendedName>
</protein>
<dbReference type="GO" id="GO:0046872">
    <property type="term" value="F:metal ion binding"/>
    <property type="evidence" value="ECO:0007669"/>
    <property type="project" value="InterPro"/>
</dbReference>
<keyword evidence="4" id="KW-0732">Signal</keyword>
<dbReference type="PANTHER" id="PTHR42953:SF3">
    <property type="entry name" value="HIGH-AFFINITY ZINC UPTAKE SYSTEM PROTEIN ZNUA"/>
    <property type="match status" value="1"/>
</dbReference>
<dbReference type="SUPFAM" id="SSF53807">
    <property type="entry name" value="Helical backbone' metal receptor"/>
    <property type="match status" value="1"/>
</dbReference>
<dbReference type="EMBL" id="CP012808">
    <property type="protein sequence ID" value="ALH94641.1"/>
    <property type="molecule type" value="Genomic_DNA"/>
</dbReference>
<dbReference type="GO" id="GO:0006829">
    <property type="term" value="P:zinc ion transport"/>
    <property type="evidence" value="ECO:0007669"/>
    <property type="project" value="UniProtKB-KW"/>
</dbReference>
<dbReference type="KEGG" id="aei:AOY20_03325"/>
<dbReference type="OrthoDB" id="7346865at2"/>
<evidence type="ECO:0000256" key="2">
    <source>
        <dbReference type="ARBA" id="ARBA00015915"/>
    </source>
</evidence>
<dbReference type="AlphaFoldDB" id="A0A0N9WB95"/>
<dbReference type="PANTHER" id="PTHR42953">
    <property type="entry name" value="HIGH-AFFINITY ZINC UPTAKE SYSTEM PROTEIN ZNUA-RELATED"/>
    <property type="match status" value="1"/>
</dbReference>
<dbReference type="InterPro" id="IPR050492">
    <property type="entry name" value="Bact_metal-bind_prot9"/>
</dbReference>
<organism evidence="6 7">
    <name type="scientific">Acinetobacter equi</name>
    <dbReference type="NCBI Taxonomy" id="1324350"/>
    <lineage>
        <taxon>Bacteria</taxon>
        <taxon>Pseudomonadati</taxon>
        <taxon>Pseudomonadota</taxon>
        <taxon>Gammaproteobacteria</taxon>
        <taxon>Moraxellales</taxon>
        <taxon>Moraxellaceae</taxon>
        <taxon>Acinetobacter</taxon>
    </lineage>
</organism>
<name>A0A0N9WB95_9GAMM</name>
<dbReference type="Proteomes" id="UP000064939">
    <property type="component" value="Chromosome"/>
</dbReference>
<dbReference type="RefSeq" id="WP_054580541.1">
    <property type="nucleotide sequence ID" value="NZ_CP012808.1"/>
</dbReference>
<evidence type="ECO:0000256" key="5">
    <source>
        <dbReference type="ARBA" id="ARBA00022906"/>
    </source>
</evidence>
<accession>A0A0N9WB95</accession>
<keyword evidence="5" id="KW-0862">Zinc</keyword>
<reference evidence="6 7" key="1">
    <citation type="journal article" date="2015" name="Int. J. Syst. Evol. Microbiol.">
        <title>Acinetobacter equi sp. nov. isolated from horse faeces.</title>
        <authorList>
            <person name="Poppel M.T."/>
            <person name="Skiebe E."/>
            <person name="Laue M."/>
            <person name="Bergmann H."/>
            <person name="Ebersberger I."/>
            <person name="Garn T."/>
            <person name="Fruth A."/>
            <person name="Baumgardt S."/>
            <person name="Busse H.J."/>
            <person name="Wilharm G."/>
        </authorList>
    </citation>
    <scope>NUCLEOTIDE SEQUENCE [LARGE SCALE GENOMIC DNA]</scope>
    <source>
        <strain evidence="6 7">114</strain>
    </source>
</reference>
<dbReference type="STRING" id="1324350.AOY20_03325"/>
<evidence type="ECO:0000313" key="6">
    <source>
        <dbReference type="EMBL" id="ALH94641.1"/>
    </source>
</evidence>
<keyword evidence="3" id="KW-0813">Transport</keyword>
<evidence type="ECO:0000256" key="3">
    <source>
        <dbReference type="ARBA" id="ARBA00022448"/>
    </source>
</evidence>
<keyword evidence="5" id="KW-0864">Zinc transport</keyword>